<name>A0AAV1A014_VICFA</name>
<reference evidence="1 2" key="1">
    <citation type="submission" date="2023-01" db="EMBL/GenBank/DDBJ databases">
        <authorList>
            <person name="Kreplak J."/>
        </authorList>
    </citation>
    <scope>NUCLEOTIDE SEQUENCE [LARGE SCALE GENOMIC DNA]</scope>
</reference>
<accession>A0AAV1A014</accession>
<evidence type="ECO:0000313" key="2">
    <source>
        <dbReference type="Proteomes" id="UP001157006"/>
    </source>
</evidence>
<dbReference type="AlphaFoldDB" id="A0AAV1A014"/>
<evidence type="ECO:0000313" key="1">
    <source>
        <dbReference type="EMBL" id="CAI8601487.1"/>
    </source>
</evidence>
<dbReference type="Proteomes" id="UP001157006">
    <property type="component" value="Chromosome 2"/>
</dbReference>
<sequence length="361" mass="40678">MNTATGTAATPSWWWCRIHNHHLHPPPQFRGLGLLHRKGIVESVWGSSAVSRSNRLNVSSWDDKPFEILPNGKRSYLDEQDVVAFIDPPNNLIPLDPTSYNPAAYLWKKIEDIPEERRHRLLPLIEPRLISMAWQIAGTRYEDPKLVRKSESTLLINSNKDDLMVEYYKCRTSGGPMPISWINSFRKVIFSCKDGKTYGRLIGGSVLASFADSFAPLYFTMTQIKEVLSTEEPCDLSYEFGDGMYDIKELPLGFPKPGLFPVKPVGLVRFLNIGVITLIFIEDLGSGQACLCDIVTLVLTSSSVKHLYPFNDQIVIYVRYLGPGVSVGQAWQEGNKLDQIPRKLCGEILIVKDYTSLQNSP</sequence>
<organism evidence="1 2">
    <name type="scientific">Vicia faba</name>
    <name type="common">Broad bean</name>
    <name type="synonym">Faba vulgaris</name>
    <dbReference type="NCBI Taxonomy" id="3906"/>
    <lineage>
        <taxon>Eukaryota</taxon>
        <taxon>Viridiplantae</taxon>
        <taxon>Streptophyta</taxon>
        <taxon>Embryophyta</taxon>
        <taxon>Tracheophyta</taxon>
        <taxon>Spermatophyta</taxon>
        <taxon>Magnoliopsida</taxon>
        <taxon>eudicotyledons</taxon>
        <taxon>Gunneridae</taxon>
        <taxon>Pentapetalae</taxon>
        <taxon>rosids</taxon>
        <taxon>fabids</taxon>
        <taxon>Fabales</taxon>
        <taxon>Fabaceae</taxon>
        <taxon>Papilionoideae</taxon>
        <taxon>50 kb inversion clade</taxon>
        <taxon>NPAAA clade</taxon>
        <taxon>Hologalegina</taxon>
        <taxon>IRL clade</taxon>
        <taxon>Fabeae</taxon>
        <taxon>Vicia</taxon>
    </lineage>
</organism>
<proteinExistence type="predicted"/>
<gene>
    <name evidence="1" type="ORF">VFH_II274920</name>
</gene>
<keyword evidence="2" id="KW-1185">Reference proteome</keyword>
<protein>
    <submittedName>
        <fullName evidence="1">Uncharacterized protein</fullName>
    </submittedName>
</protein>
<dbReference type="PANTHER" id="PTHR37201:SF1">
    <property type="entry name" value="WD REPEAT PROTEIN"/>
    <property type="match status" value="1"/>
</dbReference>
<dbReference type="EMBL" id="OX451737">
    <property type="protein sequence ID" value="CAI8601487.1"/>
    <property type="molecule type" value="Genomic_DNA"/>
</dbReference>
<dbReference type="PANTHER" id="PTHR37201">
    <property type="entry name" value="WD REPEAT PROTEIN"/>
    <property type="match status" value="1"/>
</dbReference>